<dbReference type="InterPro" id="IPR004840">
    <property type="entry name" value="Amino_acid_permease_CS"/>
</dbReference>
<feature type="transmembrane region" description="Helical" evidence="7">
    <location>
        <begin position="52"/>
        <end position="71"/>
    </location>
</feature>
<dbReference type="OrthoDB" id="3900342at2759"/>
<evidence type="ECO:0000256" key="5">
    <source>
        <dbReference type="ARBA" id="ARBA00022989"/>
    </source>
</evidence>
<feature type="transmembrane region" description="Helical" evidence="7">
    <location>
        <begin position="326"/>
        <end position="353"/>
    </location>
</feature>
<dbReference type="InterPro" id="IPR004841">
    <property type="entry name" value="AA-permease/SLC12A_dom"/>
</dbReference>
<dbReference type="Gene3D" id="1.20.1740.10">
    <property type="entry name" value="Amino acid/polyamine transporter I"/>
    <property type="match status" value="1"/>
</dbReference>
<feature type="transmembrane region" description="Helical" evidence="7">
    <location>
        <begin position="163"/>
        <end position="185"/>
    </location>
</feature>
<dbReference type="PANTHER" id="PTHR43341">
    <property type="entry name" value="AMINO ACID PERMEASE"/>
    <property type="match status" value="1"/>
</dbReference>
<keyword evidence="5 7" id="KW-1133">Transmembrane helix</keyword>
<dbReference type="AlphaFoldDB" id="A0A9P8V7A5"/>
<dbReference type="Pfam" id="PF00324">
    <property type="entry name" value="AA_permease"/>
    <property type="match status" value="1"/>
</dbReference>
<evidence type="ECO:0000313" key="9">
    <source>
        <dbReference type="EMBL" id="KAH6681126.1"/>
    </source>
</evidence>
<feature type="transmembrane region" description="Helical" evidence="7">
    <location>
        <begin position="412"/>
        <end position="433"/>
    </location>
</feature>
<organism evidence="9 10">
    <name type="scientific">Plectosphaerella plurivora</name>
    <dbReference type="NCBI Taxonomy" id="936078"/>
    <lineage>
        <taxon>Eukaryota</taxon>
        <taxon>Fungi</taxon>
        <taxon>Dikarya</taxon>
        <taxon>Ascomycota</taxon>
        <taxon>Pezizomycotina</taxon>
        <taxon>Sordariomycetes</taxon>
        <taxon>Hypocreomycetidae</taxon>
        <taxon>Glomerellales</taxon>
        <taxon>Plectosphaerellaceae</taxon>
        <taxon>Plectosphaerella</taxon>
    </lineage>
</organism>
<comment type="caution">
    <text evidence="9">The sequence shown here is derived from an EMBL/GenBank/DDBJ whole genome shotgun (WGS) entry which is preliminary data.</text>
</comment>
<proteinExistence type="predicted"/>
<feature type="transmembrane region" description="Helical" evidence="7">
    <location>
        <begin position="386"/>
        <end position="406"/>
    </location>
</feature>
<evidence type="ECO:0000313" key="10">
    <source>
        <dbReference type="Proteomes" id="UP000770015"/>
    </source>
</evidence>
<keyword evidence="6 7" id="KW-0472">Membrane</keyword>
<keyword evidence="2" id="KW-0813">Transport</keyword>
<dbReference type="InterPro" id="IPR050524">
    <property type="entry name" value="APC_YAT"/>
</dbReference>
<feature type="transmembrane region" description="Helical" evidence="7">
    <location>
        <begin position="454"/>
        <end position="475"/>
    </location>
</feature>
<evidence type="ECO:0000256" key="1">
    <source>
        <dbReference type="ARBA" id="ARBA00004141"/>
    </source>
</evidence>
<comment type="subcellular location">
    <subcellularLocation>
        <location evidence="1">Membrane</location>
        <topology evidence="1">Multi-pass membrane protein</topology>
    </subcellularLocation>
</comment>
<protein>
    <submittedName>
        <fullName evidence="9">Amino acid permease</fullName>
    </submittedName>
</protein>
<reference evidence="9" key="1">
    <citation type="journal article" date="2021" name="Nat. Commun.">
        <title>Genetic determinants of endophytism in the Arabidopsis root mycobiome.</title>
        <authorList>
            <person name="Mesny F."/>
            <person name="Miyauchi S."/>
            <person name="Thiergart T."/>
            <person name="Pickel B."/>
            <person name="Atanasova L."/>
            <person name="Karlsson M."/>
            <person name="Huettel B."/>
            <person name="Barry K.W."/>
            <person name="Haridas S."/>
            <person name="Chen C."/>
            <person name="Bauer D."/>
            <person name="Andreopoulos W."/>
            <person name="Pangilinan J."/>
            <person name="LaButti K."/>
            <person name="Riley R."/>
            <person name="Lipzen A."/>
            <person name="Clum A."/>
            <person name="Drula E."/>
            <person name="Henrissat B."/>
            <person name="Kohler A."/>
            <person name="Grigoriev I.V."/>
            <person name="Martin F.M."/>
            <person name="Hacquard S."/>
        </authorList>
    </citation>
    <scope>NUCLEOTIDE SEQUENCE</scope>
    <source>
        <strain evidence="9">MPI-SDFR-AT-0117</strain>
    </source>
</reference>
<dbReference type="FunFam" id="1.20.1740.10:FF:000006">
    <property type="entry name" value="General amino acid permease"/>
    <property type="match status" value="1"/>
</dbReference>
<evidence type="ECO:0000256" key="3">
    <source>
        <dbReference type="ARBA" id="ARBA00022692"/>
    </source>
</evidence>
<evidence type="ECO:0000256" key="2">
    <source>
        <dbReference type="ARBA" id="ARBA00022448"/>
    </source>
</evidence>
<sequence length="576" mass="63539">MNSPDTPSASGGLDNVEKAVSMNHPEDIKSVNVQGIESDPSSQLHRGLQARHVSMIAIGGALGTGLIIGTGRALAQAGPGSVFISYVSIGFIVYLVMGALGEMAAWLPMSSGFTGYATRFCHPSLGFALGWTLWFKYIILTPNQLTAAALVIQFWLPRETVNPGGFIAIFLVVILVVNLLGIKYFGEVESWLSSFKILVIIGLMIFALVLALGGGPDRDRKGFRYWSNPGAFREYIDTGDLGRFLGFWSSMINAVFAYLGTELVGITVAEAQNPRKTIPKAIKLTFYRIAFFYCLSSLLVGMLVPYDSEELAFATKAKTSAAASPFVVAAVLAGVDVFPHIINGCILVFIFSACNTDLYIASRTLYALASDRKAPSIFKRTNSKGVPIYALCTSALFCLLAFMNVSDSSTLVFGYFVNLTSILGLLTWMSILLSHIFWSRARKRQGLTDDMMPFVAPFGIWGSYVALFICAIVALTKNYDVFTRWNQEPFGVNKYKTFITGYLGIPVFFGLFIGHKVFTKSTRVRSDEADFFSGKEIIDREEEEFLAERAAREAEDQTKKMNPVKWFYVRVLSWVF</sequence>
<keyword evidence="3 7" id="KW-0812">Transmembrane</keyword>
<dbReference type="EMBL" id="JAGSXJ010000019">
    <property type="protein sequence ID" value="KAH6681126.1"/>
    <property type="molecule type" value="Genomic_DNA"/>
</dbReference>
<evidence type="ECO:0000256" key="6">
    <source>
        <dbReference type="ARBA" id="ARBA00023136"/>
    </source>
</evidence>
<dbReference type="Proteomes" id="UP000770015">
    <property type="component" value="Unassembled WGS sequence"/>
</dbReference>
<dbReference type="GO" id="GO:0016020">
    <property type="term" value="C:membrane"/>
    <property type="evidence" value="ECO:0007669"/>
    <property type="project" value="UniProtKB-SubCell"/>
</dbReference>
<evidence type="ECO:0000256" key="7">
    <source>
        <dbReference type="SAM" id="Phobius"/>
    </source>
</evidence>
<accession>A0A9P8V7A5</accession>
<dbReference type="GO" id="GO:0015171">
    <property type="term" value="F:amino acid transmembrane transporter activity"/>
    <property type="evidence" value="ECO:0007669"/>
    <property type="project" value="TreeGrafter"/>
</dbReference>
<feature type="transmembrane region" description="Helical" evidence="7">
    <location>
        <begin position="83"/>
        <end position="107"/>
    </location>
</feature>
<evidence type="ECO:0000256" key="4">
    <source>
        <dbReference type="ARBA" id="ARBA00022970"/>
    </source>
</evidence>
<keyword evidence="4" id="KW-0029">Amino-acid transport</keyword>
<feature type="transmembrane region" description="Helical" evidence="7">
    <location>
        <begin position="134"/>
        <end position="156"/>
    </location>
</feature>
<feature type="transmembrane region" description="Helical" evidence="7">
    <location>
        <begin position="495"/>
        <end position="513"/>
    </location>
</feature>
<feature type="domain" description="Amino acid permease/ SLC12A" evidence="8">
    <location>
        <begin position="52"/>
        <end position="523"/>
    </location>
</feature>
<feature type="transmembrane region" description="Helical" evidence="7">
    <location>
        <begin position="285"/>
        <end position="306"/>
    </location>
</feature>
<dbReference type="PIRSF" id="PIRSF006060">
    <property type="entry name" value="AA_transporter"/>
    <property type="match status" value="1"/>
</dbReference>
<gene>
    <name evidence="9" type="ORF">F5X68DRAFT_243244</name>
</gene>
<evidence type="ECO:0000259" key="8">
    <source>
        <dbReference type="Pfam" id="PF00324"/>
    </source>
</evidence>
<feature type="transmembrane region" description="Helical" evidence="7">
    <location>
        <begin position="197"/>
        <end position="215"/>
    </location>
</feature>
<keyword evidence="10" id="KW-1185">Reference proteome</keyword>
<dbReference type="PANTHER" id="PTHR43341:SF9">
    <property type="entry name" value="DICARBOXYLIC AMINO ACID PERMEASE"/>
    <property type="match status" value="1"/>
</dbReference>
<name>A0A9P8V7A5_9PEZI</name>
<dbReference type="PROSITE" id="PS00218">
    <property type="entry name" value="AMINO_ACID_PERMEASE_1"/>
    <property type="match status" value="1"/>
</dbReference>